<proteinExistence type="predicted"/>
<protein>
    <submittedName>
        <fullName evidence="2">Dolichyl-diphosphooligosaccharide--protein glycosyltransferase subunit 3</fullName>
    </submittedName>
</protein>
<feature type="compositionally biased region" description="Low complexity" evidence="1">
    <location>
        <begin position="31"/>
        <end position="44"/>
    </location>
</feature>
<reference evidence="2" key="2">
    <citation type="submission" date="2014-07" db="EMBL/GenBank/DDBJ databases">
        <authorList>
            <person name="Hull J."/>
        </authorList>
    </citation>
    <scope>NUCLEOTIDE SEQUENCE</scope>
</reference>
<feature type="region of interest" description="Disordered" evidence="1">
    <location>
        <begin position="1"/>
        <end position="58"/>
    </location>
</feature>
<feature type="non-terminal residue" evidence="2">
    <location>
        <position position="113"/>
    </location>
</feature>
<keyword evidence="2" id="KW-0808">Transferase</keyword>
<dbReference type="GO" id="GO:0016740">
    <property type="term" value="F:transferase activity"/>
    <property type="evidence" value="ECO:0007669"/>
    <property type="project" value="UniProtKB-KW"/>
</dbReference>
<organism evidence="2">
    <name type="scientific">Lygus hesperus</name>
    <name type="common">Western plant bug</name>
    <dbReference type="NCBI Taxonomy" id="30085"/>
    <lineage>
        <taxon>Eukaryota</taxon>
        <taxon>Metazoa</taxon>
        <taxon>Ecdysozoa</taxon>
        <taxon>Arthropoda</taxon>
        <taxon>Hexapoda</taxon>
        <taxon>Insecta</taxon>
        <taxon>Pterygota</taxon>
        <taxon>Neoptera</taxon>
        <taxon>Paraneoptera</taxon>
        <taxon>Hemiptera</taxon>
        <taxon>Heteroptera</taxon>
        <taxon>Panheteroptera</taxon>
        <taxon>Cimicomorpha</taxon>
        <taxon>Miridae</taxon>
        <taxon>Mirini</taxon>
        <taxon>Lygus</taxon>
    </lineage>
</organism>
<dbReference type="EMBL" id="GBHO01033007">
    <property type="protein sequence ID" value="JAG10597.1"/>
    <property type="molecule type" value="Transcribed_RNA"/>
</dbReference>
<sequence length="113" mass="12437">YSMACWRRYTGTSDNQDSESGEDDSEDSEKGNSSSCSTSTETATVIPASRASHKLDGAKHKTSSISVCRDEKFVSAKLVESLKRFFSINPKTGNDGCGLLKNQMKPFERIDEE</sequence>
<accession>A0A0A9WQ98</accession>
<dbReference type="AlphaFoldDB" id="A0A0A9WQ98"/>
<evidence type="ECO:0000313" key="2">
    <source>
        <dbReference type="EMBL" id="JAG10597.1"/>
    </source>
</evidence>
<reference evidence="2" key="1">
    <citation type="journal article" date="2014" name="PLoS ONE">
        <title>Transcriptome-Based Identification of ABC Transporters in the Western Tarnished Plant Bug Lygus hesperus.</title>
        <authorList>
            <person name="Hull J.J."/>
            <person name="Chaney K."/>
            <person name="Geib S.M."/>
            <person name="Fabrick J.A."/>
            <person name="Brent C.S."/>
            <person name="Walsh D."/>
            <person name="Lavine L.C."/>
        </authorList>
    </citation>
    <scope>NUCLEOTIDE SEQUENCE</scope>
</reference>
<feature type="non-terminal residue" evidence="2">
    <location>
        <position position="1"/>
    </location>
</feature>
<feature type="compositionally biased region" description="Acidic residues" evidence="1">
    <location>
        <begin position="16"/>
        <end position="27"/>
    </location>
</feature>
<gene>
    <name evidence="2" type="primary">ost3</name>
    <name evidence="2" type="ORF">CM83_2304</name>
</gene>
<evidence type="ECO:0000256" key="1">
    <source>
        <dbReference type="SAM" id="MobiDB-lite"/>
    </source>
</evidence>
<name>A0A0A9WQ98_LYGHE</name>